<reference evidence="2 3" key="1">
    <citation type="submission" date="2017-03" db="EMBL/GenBank/DDBJ databases">
        <title>An alternative strategy for trypanosome survival in the mammalian bloodstream revealed through genome and transcriptome analysis of the ubiquitous bovine parasite Trypanosoma (Megatrypanum) theileri.</title>
        <authorList>
            <person name="Kelly S."/>
            <person name="Ivens A."/>
            <person name="Mott A."/>
            <person name="O'Neill E."/>
            <person name="Emms D."/>
            <person name="Macleod O."/>
            <person name="Voorheis P."/>
            <person name="Matthews J."/>
            <person name="Matthews K."/>
            <person name="Carrington M."/>
        </authorList>
    </citation>
    <scope>NUCLEOTIDE SEQUENCE [LARGE SCALE GENOMIC DNA]</scope>
    <source>
        <strain evidence="2">Edinburgh</strain>
    </source>
</reference>
<sequence>MQSLEQRLALIAADYAALYRELARLHLLTPHELNIHSFQTVFDRLHLEYLHYAGSTATQPFHRDVIENVLQLAAAYLSLPTEASPNSRAFGMYLLFFMYATQPTIDTTPIKVRISLGTLQNYVADATATSSSSSSSSYNNNNNNSNNSVCEHFGSCVTAGERQLMLTLHQTGAWHIVPFDDIAPYVRTLLEVHEAEGVPLITKSRSNPKEKNKQRKGQLVLLESVGTSNDKTALSQQLEAYEAMKRRLGLDKELA</sequence>
<dbReference type="InterPro" id="IPR019188">
    <property type="entry name" value="SNAPC1"/>
</dbReference>
<dbReference type="VEuPathDB" id="TriTrypDB:TM35_000022440"/>
<evidence type="ECO:0000313" key="3">
    <source>
        <dbReference type="Proteomes" id="UP000192257"/>
    </source>
</evidence>
<dbReference type="GeneID" id="39981342"/>
<feature type="region of interest" description="Disordered" evidence="1">
    <location>
        <begin position="201"/>
        <end position="222"/>
    </location>
</feature>
<organism evidence="2 3">
    <name type="scientific">Trypanosoma theileri</name>
    <dbReference type="NCBI Taxonomy" id="67003"/>
    <lineage>
        <taxon>Eukaryota</taxon>
        <taxon>Discoba</taxon>
        <taxon>Euglenozoa</taxon>
        <taxon>Kinetoplastea</taxon>
        <taxon>Metakinetoplastina</taxon>
        <taxon>Trypanosomatida</taxon>
        <taxon>Trypanosomatidae</taxon>
        <taxon>Trypanosoma</taxon>
    </lineage>
</organism>
<comment type="caution">
    <text evidence="2">The sequence shown here is derived from an EMBL/GenBank/DDBJ whole genome shotgun (WGS) entry which is preliminary data.</text>
</comment>
<evidence type="ECO:0000313" key="2">
    <source>
        <dbReference type="EMBL" id="ORC92918.1"/>
    </source>
</evidence>
<dbReference type="OrthoDB" id="273103at2759"/>
<evidence type="ECO:0000256" key="1">
    <source>
        <dbReference type="SAM" id="MobiDB-lite"/>
    </source>
</evidence>
<dbReference type="Pfam" id="PF09808">
    <property type="entry name" value="SNAPC1"/>
    <property type="match status" value="1"/>
</dbReference>
<dbReference type="EMBL" id="NBCO01000002">
    <property type="protein sequence ID" value="ORC92918.1"/>
    <property type="molecule type" value="Genomic_DNA"/>
</dbReference>
<proteinExistence type="predicted"/>
<name>A0A1X0P7R5_9TRYP</name>
<gene>
    <name evidence="2" type="ORF">TM35_000022440</name>
</gene>
<keyword evidence="3" id="KW-1185">Reference proteome</keyword>
<accession>A0A1X0P7R5</accession>
<dbReference type="RefSeq" id="XP_028886984.1">
    <property type="nucleotide sequence ID" value="XM_029021562.1"/>
</dbReference>
<dbReference type="Proteomes" id="UP000192257">
    <property type="component" value="Unassembled WGS sequence"/>
</dbReference>
<dbReference type="AlphaFoldDB" id="A0A1X0P7R5"/>
<protein>
    <submittedName>
        <fullName evidence="2">Small nuclear RNA activating protein 3</fullName>
    </submittedName>
</protein>